<protein>
    <submittedName>
        <fullName evidence="5">Tetratricopeptide repeat protein</fullName>
    </submittedName>
</protein>
<dbReference type="Gene3D" id="1.10.1130.10">
    <property type="entry name" value="Flavocytochrome C3, Chain A"/>
    <property type="match status" value="2"/>
</dbReference>
<dbReference type="Gene3D" id="1.25.40.10">
    <property type="entry name" value="Tetratricopeptide repeat domain"/>
    <property type="match status" value="1"/>
</dbReference>
<organism evidence="5 6">
    <name type="scientific">Aromatoleum toluvorans</name>
    <dbReference type="NCBI Taxonomy" id="92002"/>
    <lineage>
        <taxon>Bacteria</taxon>
        <taxon>Pseudomonadati</taxon>
        <taxon>Pseudomonadota</taxon>
        <taxon>Betaproteobacteria</taxon>
        <taxon>Rhodocyclales</taxon>
        <taxon>Rhodocyclaceae</taxon>
        <taxon>Aromatoleum</taxon>
    </lineage>
</organism>
<keyword evidence="1 2" id="KW-0732">Signal</keyword>
<dbReference type="SUPFAM" id="SSF48452">
    <property type="entry name" value="TPR-like"/>
    <property type="match status" value="1"/>
</dbReference>
<sequence length="681" mass="72716">MFGRVVLIGIAALAALAALAAHARTPQGAARPDYVPDARCLACHPAQAALWAGSKHRLAMQQATPASVLGDFDGARFAGADEAVRFFRRGKDFFARTTGADGVERDFAVTHTLGVRPLQQYLVPLPGGRLQALAVAWDMRAKRWFALYPEGGIAPGSSLHWSGRYQNWNLMCGECHTTAYRKQYDEARDTYRTTWAAGEVGCQACHGAGRAHAESAARIASGGAKGPPVPTPNRALQPAHAQVDQCAACHARRTRLQEHAEPGAPLLDNFVPDNLRADLYQADGQQLGEVFEYGSFRQSRMYAAGVACSDCHEAHGGKLRASGNALCTACHNAAPPARFPGLQAKRYDSPEHHFHAEGGAGSQCVDCHMPARNYMIVHERRDHAIRIPRPDLTRRIGTPNACAGCHADRPAEWAEAAIRARHGERSRPEHYGEVFAAARAGRADAPARLAALATDAAQPGIVRASAVELLGSLGLRTPQAALADADPVVRAAAAAAFAVHPKAERLAALPPLLDDARRAVRIAAARALADVADDELPPGHRAARRRALGEYLAAQRAMADMPAAQLNLASLFAAQGDVAQAERHYRRAIAQDASVSDAHVGLATVLAGAGRGDEAERVLRDGVRHAARPGELHFALGLLVGGRGQWQEAARELEAAAALMPGDFRVSRNLAIVRERLRAGR</sequence>
<dbReference type="Pfam" id="PF14559">
    <property type="entry name" value="TPR_19"/>
    <property type="match status" value="1"/>
</dbReference>
<evidence type="ECO:0000256" key="2">
    <source>
        <dbReference type="SAM" id="SignalP"/>
    </source>
</evidence>
<reference evidence="5 6" key="1">
    <citation type="submission" date="2019-12" db="EMBL/GenBank/DDBJ databases">
        <title>Comparative genomics gives insights into the taxonomy of the Azoarcus-Aromatoleum group and reveals separate origins of nif in the plant-associated Azoarcus and non-plant-associated Aromatoleum sub-groups.</title>
        <authorList>
            <person name="Lafos M."/>
            <person name="Maluk M."/>
            <person name="Batista M."/>
            <person name="Junghare M."/>
            <person name="Carmona M."/>
            <person name="Faoro H."/>
            <person name="Cruz L.M."/>
            <person name="Battistoni F."/>
            <person name="De Souza E."/>
            <person name="Pedrosa F."/>
            <person name="Chen W.-M."/>
            <person name="Poole P.S."/>
            <person name="Dixon R.A."/>
            <person name="James E.K."/>
        </authorList>
    </citation>
    <scope>NUCLEOTIDE SEQUENCE [LARGE SCALE GENOMIC DNA]</scope>
    <source>
        <strain evidence="5 6">Td21</strain>
    </source>
</reference>
<dbReference type="Gene3D" id="1.25.10.10">
    <property type="entry name" value="Leucine-rich Repeat Variant"/>
    <property type="match status" value="1"/>
</dbReference>
<dbReference type="InterPro" id="IPR036280">
    <property type="entry name" value="Multihaem_cyt_sf"/>
</dbReference>
<name>A0ABX1PWK7_9RHOO</name>
<dbReference type="InterPro" id="IPR011990">
    <property type="entry name" value="TPR-like_helical_dom_sf"/>
</dbReference>
<dbReference type="InterPro" id="IPR023155">
    <property type="entry name" value="Cyt_c-552/4"/>
</dbReference>
<dbReference type="Pfam" id="PF13435">
    <property type="entry name" value="Cytochrome_C554"/>
    <property type="match status" value="1"/>
</dbReference>
<comment type="caution">
    <text evidence="5">The sequence shown here is derived from an EMBL/GenBank/DDBJ whole genome shotgun (WGS) entry which is preliminary data.</text>
</comment>
<accession>A0ABX1PWK7</accession>
<dbReference type="EMBL" id="WTVN01000004">
    <property type="protein sequence ID" value="NMG43020.1"/>
    <property type="molecule type" value="Genomic_DNA"/>
</dbReference>
<dbReference type="SMART" id="SM00028">
    <property type="entry name" value="TPR"/>
    <property type="match status" value="3"/>
</dbReference>
<evidence type="ECO:0000259" key="3">
    <source>
        <dbReference type="Pfam" id="PF09699"/>
    </source>
</evidence>
<dbReference type="Proteomes" id="UP000623795">
    <property type="component" value="Unassembled WGS sequence"/>
</dbReference>
<dbReference type="InterPro" id="IPR051829">
    <property type="entry name" value="Multiheme_Cytochr_ET"/>
</dbReference>
<dbReference type="InterPro" id="IPR019734">
    <property type="entry name" value="TPR_rpt"/>
</dbReference>
<evidence type="ECO:0000313" key="5">
    <source>
        <dbReference type="EMBL" id="NMG43020.1"/>
    </source>
</evidence>
<keyword evidence="6" id="KW-1185">Reference proteome</keyword>
<dbReference type="PANTHER" id="PTHR35038:SF8">
    <property type="entry name" value="C-TYPE POLYHEME CYTOCHROME OMCC"/>
    <property type="match status" value="1"/>
</dbReference>
<dbReference type="PANTHER" id="PTHR35038">
    <property type="entry name" value="DISSIMILATORY SULFITE REDUCTASE SIRA"/>
    <property type="match status" value="1"/>
</dbReference>
<dbReference type="SUPFAM" id="SSF48371">
    <property type="entry name" value="ARM repeat"/>
    <property type="match status" value="1"/>
</dbReference>
<feature type="signal peptide" evidence="2">
    <location>
        <begin position="1"/>
        <end position="23"/>
    </location>
</feature>
<dbReference type="SUPFAM" id="SSF48695">
    <property type="entry name" value="Multiheme cytochromes"/>
    <property type="match status" value="1"/>
</dbReference>
<evidence type="ECO:0000259" key="4">
    <source>
        <dbReference type="Pfam" id="PF13435"/>
    </source>
</evidence>
<feature type="chain" id="PRO_5047465490" evidence="2">
    <location>
        <begin position="24"/>
        <end position="681"/>
    </location>
</feature>
<dbReference type="InterPro" id="IPR016024">
    <property type="entry name" value="ARM-type_fold"/>
</dbReference>
<dbReference type="Pfam" id="PF09699">
    <property type="entry name" value="Paired_CXXCH_1"/>
    <property type="match status" value="1"/>
</dbReference>
<evidence type="ECO:0000313" key="6">
    <source>
        <dbReference type="Proteomes" id="UP000623795"/>
    </source>
</evidence>
<proteinExistence type="predicted"/>
<dbReference type="RefSeq" id="WP_169254930.1">
    <property type="nucleotide sequence ID" value="NZ_WTVN01000004.1"/>
</dbReference>
<dbReference type="InterPro" id="IPR011989">
    <property type="entry name" value="ARM-like"/>
</dbReference>
<evidence type="ECO:0000256" key="1">
    <source>
        <dbReference type="ARBA" id="ARBA00022729"/>
    </source>
</evidence>
<gene>
    <name evidence="5" type="ORF">GPA22_04665</name>
</gene>
<dbReference type="InterPro" id="IPR010177">
    <property type="entry name" value="Paired_CXXCH_1"/>
</dbReference>
<feature type="domain" description="Doubled CXXCH motif" evidence="3">
    <location>
        <begin position="305"/>
        <end position="333"/>
    </location>
</feature>
<feature type="domain" description="Cytochrome c-552/4" evidence="4">
    <location>
        <begin position="169"/>
        <end position="207"/>
    </location>
</feature>